<evidence type="ECO:0000256" key="7">
    <source>
        <dbReference type="ARBA" id="ARBA00023163"/>
    </source>
</evidence>
<dbReference type="InterPro" id="IPR050603">
    <property type="entry name" value="MYST_HAT"/>
</dbReference>
<feature type="compositionally biased region" description="Basic and acidic residues" evidence="12">
    <location>
        <begin position="91"/>
        <end position="106"/>
    </location>
</feature>
<feature type="region of interest" description="Disordered" evidence="12">
    <location>
        <begin position="539"/>
        <end position="579"/>
    </location>
</feature>
<sequence length="619" mass="67682">MAPHLKRKRPTGEVDASNKVQVTANDVKSSTTSTILVASHPSRRATRQTSLAPLPSTEPPPDPEPRRRRRRTDSHSNDQAPVIENPQKARTAHEKENVPVEEEQRAHRPRVTGSRPSVPESPARTIPPLTAAGDVAPPPTKRPPGRPRSSAAAAPPPVQEIQPPPSTSTDRPATNGTPGKANKANKANKNKAGTDRNVDMVVLGTTCFRAWYPSYYEKELTGDASGNNSTGAMISRLYICPYCFKYSTELVPWYGHMQVCKQKSIVPGNKIYTHPKGHRTIQRPSTELPLKSGKGKRATAVPRMVNEIVQDDGEWSIWEVDGEADILFCQNLSLFAKLFLDNKSVFFDVTGFKYYLLVYTPGPNSNTKPTFASSSTTTLFSPASHPNPSGTTPTAALPRSQIVGFFSKEKMSWDNNNVACILIFPPWQRKGLGALLMGVSYEISRMEGILGGPEKPISDLGKRGYRRFWAGEIARWILSLEPSSREKETVVDVNECSSATWIAPEDCLAVLREMAVVEDAGKGPARRTIKTPIRTRTILKAGSPPSTGGGGKAATPTTAADELTDDNEPVPEVSRVKVSQKAVREWIERNKISLERACDPDGFIEGYGMKRDAAAEESG</sequence>
<evidence type="ECO:0000256" key="9">
    <source>
        <dbReference type="ARBA" id="ARBA00023315"/>
    </source>
</evidence>
<keyword evidence="7" id="KW-0804">Transcription</keyword>
<dbReference type="SUPFAM" id="SSF55729">
    <property type="entry name" value="Acyl-CoA N-acyltransferases (Nat)"/>
    <property type="match status" value="1"/>
</dbReference>
<evidence type="ECO:0000256" key="12">
    <source>
        <dbReference type="SAM" id="MobiDB-lite"/>
    </source>
</evidence>
<evidence type="ECO:0000259" key="13">
    <source>
        <dbReference type="PROSITE" id="PS51726"/>
    </source>
</evidence>
<evidence type="ECO:0000256" key="5">
    <source>
        <dbReference type="ARBA" id="ARBA00022833"/>
    </source>
</evidence>
<feature type="active site" description="Proton donor/acceptor" evidence="11">
    <location>
        <position position="454"/>
    </location>
</feature>
<keyword evidence="8" id="KW-0539">Nucleus</keyword>
<proteinExistence type="predicted"/>
<evidence type="ECO:0000256" key="3">
    <source>
        <dbReference type="ARBA" id="ARBA00022723"/>
    </source>
</evidence>
<keyword evidence="9" id="KW-0012">Acyltransferase</keyword>
<dbReference type="Pfam" id="PF17772">
    <property type="entry name" value="zf-MYST"/>
    <property type="match status" value="1"/>
</dbReference>
<evidence type="ECO:0000256" key="8">
    <source>
        <dbReference type="ARBA" id="ARBA00023242"/>
    </source>
</evidence>
<evidence type="ECO:0000256" key="2">
    <source>
        <dbReference type="ARBA" id="ARBA00022679"/>
    </source>
</evidence>
<comment type="function">
    <text evidence="10">Catalytic component of the NuA4 histone acetyltransferase (HAT) complex which is involved in epigenetic transcriptional activation of selected genes principally by acetylation of nucleosomal histones H4, H3, H2B, H2A and H2A variant H2A.Z. Acetylates histone H4 to form H4K5ac, H4K8ac, H4K12ac and H4K16ac, histone H3 to form H3K14ac, and histone H2A to form H2AK4ac and H2AK7ac. The NuA4 complex is involved in the DNA damage response and is required for chromosome segregation. The NuA4 complex plays a direct role in repair of DNA double-strand breaks (DSBs) through homologous recombination. Recruitment to promoters depends on H3K4me. Also acetylates non-histone proteins. In addition to protein acetyltransferase, can use different acyl-CoA substrates, such as 2-hydroxyisobutanoyl-CoA (2-hydroxyisobutyryl-CoA) or (2E)-butenoyl-CoA (crotonyl-CoA), and is able to mediate protein 2-hydroxyisobutyrylation and crotonylation, respectively.</text>
</comment>
<feature type="compositionally biased region" description="Polar residues" evidence="12">
    <location>
        <begin position="18"/>
        <end position="36"/>
    </location>
</feature>
<feature type="region of interest" description="Disordered" evidence="12">
    <location>
        <begin position="1"/>
        <end position="192"/>
    </location>
</feature>
<keyword evidence="4" id="KW-0863">Zinc-finger</keyword>
<feature type="compositionally biased region" description="Polar residues" evidence="12">
    <location>
        <begin position="167"/>
        <end position="177"/>
    </location>
</feature>
<evidence type="ECO:0000313" key="15">
    <source>
        <dbReference type="Proteomes" id="UP001302126"/>
    </source>
</evidence>
<keyword evidence="15" id="KW-1185">Reference proteome</keyword>
<dbReference type="PANTHER" id="PTHR10615">
    <property type="entry name" value="HISTONE ACETYLTRANSFERASE"/>
    <property type="match status" value="1"/>
</dbReference>
<dbReference type="InterPro" id="IPR040706">
    <property type="entry name" value="Zf-MYST"/>
</dbReference>
<evidence type="ECO:0000256" key="11">
    <source>
        <dbReference type="PIRSR" id="PIRSR602717-51"/>
    </source>
</evidence>
<feature type="compositionally biased region" description="Low complexity" evidence="12">
    <location>
        <begin position="370"/>
        <end position="384"/>
    </location>
</feature>
<dbReference type="AlphaFoldDB" id="A0AAN6X2R8"/>
<organism evidence="14 15">
    <name type="scientific">Podospora australis</name>
    <dbReference type="NCBI Taxonomy" id="1536484"/>
    <lineage>
        <taxon>Eukaryota</taxon>
        <taxon>Fungi</taxon>
        <taxon>Dikarya</taxon>
        <taxon>Ascomycota</taxon>
        <taxon>Pezizomycotina</taxon>
        <taxon>Sordariomycetes</taxon>
        <taxon>Sordariomycetidae</taxon>
        <taxon>Sordariales</taxon>
        <taxon>Podosporaceae</taxon>
        <taxon>Podospora</taxon>
    </lineage>
</organism>
<dbReference type="GO" id="GO:0008270">
    <property type="term" value="F:zinc ion binding"/>
    <property type="evidence" value="ECO:0007669"/>
    <property type="project" value="UniProtKB-KW"/>
</dbReference>
<dbReference type="GO" id="GO:0046972">
    <property type="term" value="F:histone H4K16 acetyltransferase activity"/>
    <property type="evidence" value="ECO:0007669"/>
    <property type="project" value="TreeGrafter"/>
</dbReference>
<keyword evidence="2" id="KW-0808">Transferase</keyword>
<reference evidence="14" key="1">
    <citation type="journal article" date="2023" name="Mol. Phylogenet. Evol.">
        <title>Genome-scale phylogeny and comparative genomics of the fungal order Sordariales.</title>
        <authorList>
            <person name="Hensen N."/>
            <person name="Bonometti L."/>
            <person name="Westerberg I."/>
            <person name="Brannstrom I.O."/>
            <person name="Guillou S."/>
            <person name="Cros-Aarteil S."/>
            <person name="Calhoun S."/>
            <person name="Haridas S."/>
            <person name="Kuo A."/>
            <person name="Mondo S."/>
            <person name="Pangilinan J."/>
            <person name="Riley R."/>
            <person name="LaButti K."/>
            <person name="Andreopoulos B."/>
            <person name="Lipzen A."/>
            <person name="Chen C."/>
            <person name="Yan M."/>
            <person name="Daum C."/>
            <person name="Ng V."/>
            <person name="Clum A."/>
            <person name="Steindorff A."/>
            <person name="Ohm R.A."/>
            <person name="Martin F."/>
            <person name="Silar P."/>
            <person name="Natvig D.O."/>
            <person name="Lalanne C."/>
            <person name="Gautier V."/>
            <person name="Ament-Velasquez S.L."/>
            <person name="Kruys A."/>
            <person name="Hutchinson M.I."/>
            <person name="Powell A.J."/>
            <person name="Barry K."/>
            <person name="Miller A.N."/>
            <person name="Grigoriev I.V."/>
            <person name="Debuchy R."/>
            <person name="Gladieux P."/>
            <person name="Hiltunen Thoren M."/>
            <person name="Johannesson H."/>
        </authorList>
    </citation>
    <scope>NUCLEOTIDE SEQUENCE</scope>
    <source>
        <strain evidence="14">PSN309</strain>
    </source>
</reference>
<dbReference type="InterPro" id="IPR002717">
    <property type="entry name" value="HAT_MYST-type"/>
</dbReference>
<keyword evidence="3" id="KW-0479">Metal-binding</keyword>
<dbReference type="GO" id="GO:0006355">
    <property type="term" value="P:regulation of DNA-templated transcription"/>
    <property type="evidence" value="ECO:0007669"/>
    <property type="project" value="InterPro"/>
</dbReference>
<keyword evidence="6" id="KW-0805">Transcription regulation</keyword>
<evidence type="ECO:0000256" key="6">
    <source>
        <dbReference type="ARBA" id="ARBA00023015"/>
    </source>
</evidence>
<dbReference type="PANTHER" id="PTHR10615:SF219">
    <property type="entry name" value="HISTONE ACETYLTRANSFERASE KAT5"/>
    <property type="match status" value="1"/>
</dbReference>
<name>A0AAN6X2R8_9PEZI</name>
<protein>
    <submittedName>
        <fullName evidence="14">Histone acetyltransferase</fullName>
    </submittedName>
</protein>
<dbReference type="Gene3D" id="3.30.60.60">
    <property type="entry name" value="N-acetyl transferase-like"/>
    <property type="match status" value="1"/>
</dbReference>
<dbReference type="Proteomes" id="UP001302126">
    <property type="component" value="Unassembled WGS sequence"/>
</dbReference>
<feature type="region of interest" description="Disordered" evidence="12">
    <location>
        <begin position="370"/>
        <end position="394"/>
    </location>
</feature>
<feature type="compositionally biased region" description="Low complexity" evidence="12">
    <location>
        <begin position="180"/>
        <end position="191"/>
    </location>
</feature>
<dbReference type="GO" id="GO:0035267">
    <property type="term" value="C:NuA4 histone acetyltransferase complex"/>
    <property type="evidence" value="ECO:0007669"/>
    <property type="project" value="TreeGrafter"/>
</dbReference>
<dbReference type="InterPro" id="IPR016181">
    <property type="entry name" value="Acyl_CoA_acyltransferase"/>
</dbReference>
<dbReference type="EMBL" id="MU864355">
    <property type="protein sequence ID" value="KAK4192166.1"/>
    <property type="molecule type" value="Genomic_DNA"/>
</dbReference>
<comment type="subcellular location">
    <subcellularLocation>
        <location evidence="1">Nucleus</location>
    </subcellularLocation>
</comment>
<reference evidence="14" key="2">
    <citation type="submission" date="2023-05" db="EMBL/GenBank/DDBJ databases">
        <authorList>
            <consortium name="Lawrence Berkeley National Laboratory"/>
            <person name="Steindorff A."/>
            <person name="Hensen N."/>
            <person name="Bonometti L."/>
            <person name="Westerberg I."/>
            <person name="Brannstrom I.O."/>
            <person name="Guillou S."/>
            <person name="Cros-Aarteil S."/>
            <person name="Calhoun S."/>
            <person name="Haridas S."/>
            <person name="Kuo A."/>
            <person name="Mondo S."/>
            <person name="Pangilinan J."/>
            <person name="Riley R."/>
            <person name="Labutti K."/>
            <person name="Andreopoulos B."/>
            <person name="Lipzen A."/>
            <person name="Chen C."/>
            <person name="Yanf M."/>
            <person name="Daum C."/>
            <person name="Ng V."/>
            <person name="Clum A."/>
            <person name="Ohm R."/>
            <person name="Martin F."/>
            <person name="Silar P."/>
            <person name="Natvig D."/>
            <person name="Lalanne C."/>
            <person name="Gautier V."/>
            <person name="Ament-Velasquez S.L."/>
            <person name="Kruys A."/>
            <person name="Hutchinson M.I."/>
            <person name="Powell A.J."/>
            <person name="Barry K."/>
            <person name="Miller A.N."/>
            <person name="Grigoriev I.V."/>
            <person name="Debuchy R."/>
            <person name="Gladieux P."/>
            <person name="Thoren M.H."/>
            <person name="Johannesson H."/>
        </authorList>
    </citation>
    <scope>NUCLEOTIDE SEQUENCE</scope>
    <source>
        <strain evidence="14">PSN309</strain>
    </source>
</reference>
<evidence type="ECO:0000256" key="4">
    <source>
        <dbReference type="ARBA" id="ARBA00022771"/>
    </source>
</evidence>
<accession>A0AAN6X2R8</accession>
<dbReference type="Pfam" id="PF01853">
    <property type="entry name" value="MOZ_SAS"/>
    <property type="match status" value="2"/>
</dbReference>
<feature type="domain" description="MYST-type HAT" evidence="13">
    <location>
        <begin position="193"/>
        <end position="544"/>
    </location>
</feature>
<feature type="compositionally biased region" description="Pro residues" evidence="12">
    <location>
        <begin position="154"/>
        <end position="166"/>
    </location>
</feature>
<evidence type="ECO:0000313" key="14">
    <source>
        <dbReference type="EMBL" id="KAK4192166.1"/>
    </source>
</evidence>
<dbReference type="GO" id="GO:0005634">
    <property type="term" value="C:nucleus"/>
    <property type="evidence" value="ECO:0007669"/>
    <property type="project" value="UniProtKB-SubCell"/>
</dbReference>
<evidence type="ECO:0000256" key="1">
    <source>
        <dbReference type="ARBA" id="ARBA00004123"/>
    </source>
</evidence>
<dbReference type="Gene3D" id="3.40.630.30">
    <property type="match status" value="1"/>
</dbReference>
<gene>
    <name evidence="14" type="ORF">QBC35DRAFT_484462</name>
</gene>
<keyword evidence="5" id="KW-0862">Zinc</keyword>
<evidence type="ECO:0000256" key="10">
    <source>
        <dbReference type="ARBA" id="ARBA00045805"/>
    </source>
</evidence>
<comment type="caution">
    <text evidence="14">The sequence shown here is derived from an EMBL/GenBank/DDBJ whole genome shotgun (WGS) entry which is preliminary data.</text>
</comment>
<dbReference type="PROSITE" id="PS51726">
    <property type="entry name" value="MYST_HAT"/>
    <property type="match status" value="1"/>
</dbReference>